<evidence type="ECO:0000313" key="3">
    <source>
        <dbReference type="Proteomes" id="UP000241074"/>
    </source>
</evidence>
<sequence>MPQARERTVPSNCTGYYHCVSRCVRRAWLCGYDKVRRKNFDYRRKWVEERLLELADAYSVSLYAYAVMSNHLHVVLKIDAQAAAGWSDEEVARRWCLVFPGTDDPDALKKRIANIASAPEKVALYRDRLRNLSWFMRSLAEPIARRANIEDDCTGRFWEGRFKAQALVGDRALLAAMIYSDLNPIRAKIAKDLPSADHTGVQKRIVLIKAKKLVAPQPLTPIAGVKQEGLSLSNKDYLALADDTGRQWHRRKRGRISPKVRSILSNLKVDPKQWHDQIRGFSKSNITAMGPLDRLVQFAIDTGRQWLAGYSFARKVYRAAAVF</sequence>
<reference evidence="2 3" key="1">
    <citation type="submission" date="2018-03" db="EMBL/GenBank/DDBJ databases">
        <title>Ahniella affigens gen. nov., sp. nov., a gammaproteobacterium isolated from sandy soil near a stream.</title>
        <authorList>
            <person name="Ko Y."/>
            <person name="Kim J.-H."/>
        </authorList>
    </citation>
    <scope>NUCLEOTIDE SEQUENCE [LARGE SCALE GENOMIC DNA]</scope>
    <source>
        <strain evidence="2 3">D13</strain>
    </source>
</reference>
<proteinExistence type="predicted"/>
<accession>A0A2P1PUP9</accession>
<dbReference type="RefSeq" id="WP_106892485.1">
    <property type="nucleotide sequence ID" value="NZ_CP027860.1"/>
</dbReference>
<dbReference type="SUPFAM" id="SSF143422">
    <property type="entry name" value="Transposase IS200-like"/>
    <property type="match status" value="1"/>
</dbReference>
<keyword evidence="3" id="KW-1185">Reference proteome</keyword>
<dbReference type="PANTHER" id="PTHR34322">
    <property type="entry name" value="TRANSPOSASE, Y1_TNP DOMAIN-CONTAINING"/>
    <property type="match status" value="1"/>
</dbReference>
<organism evidence="2 3">
    <name type="scientific">Ahniella affigens</name>
    <dbReference type="NCBI Taxonomy" id="2021234"/>
    <lineage>
        <taxon>Bacteria</taxon>
        <taxon>Pseudomonadati</taxon>
        <taxon>Pseudomonadota</taxon>
        <taxon>Gammaproteobacteria</taxon>
        <taxon>Lysobacterales</taxon>
        <taxon>Rhodanobacteraceae</taxon>
        <taxon>Ahniella</taxon>
    </lineage>
</organism>
<dbReference type="SMART" id="SM01321">
    <property type="entry name" value="Y1_Tnp"/>
    <property type="match status" value="1"/>
</dbReference>
<evidence type="ECO:0000313" key="2">
    <source>
        <dbReference type="EMBL" id="AVP98564.1"/>
    </source>
</evidence>
<dbReference type="OrthoDB" id="9814067at2"/>
<name>A0A2P1PUP9_9GAMM</name>
<dbReference type="GO" id="GO:0006313">
    <property type="term" value="P:DNA transposition"/>
    <property type="evidence" value="ECO:0007669"/>
    <property type="project" value="InterPro"/>
</dbReference>
<feature type="domain" description="Transposase IS200-like" evidence="1">
    <location>
        <begin position="13"/>
        <end position="183"/>
    </location>
</feature>
<dbReference type="GO" id="GO:0003677">
    <property type="term" value="F:DNA binding"/>
    <property type="evidence" value="ECO:0007669"/>
    <property type="project" value="InterPro"/>
</dbReference>
<dbReference type="GO" id="GO:0004803">
    <property type="term" value="F:transposase activity"/>
    <property type="evidence" value="ECO:0007669"/>
    <property type="project" value="InterPro"/>
</dbReference>
<evidence type="ECO:0000259" key="1">
    <source>
        <dbReference type="SMART" id="SM01321"/>
    </source>
</evidence>
<dbReference type="AlphaFoldDB" id="A0A2P1PUP9"/>
<dbReference type="InterPro" id="IPR036515">
    <property type="entry name" value="Transposase_17_sf"/>
</dbReference>
<reference evidence="2 3" key="2">
    <citation type="submission" date="2018-03" db="EMBL/GenBank/DDBJ databases">
        <authorList>
            <person name="Keele B.F."/>
        </authorList>
    </citation>
    <scope>NUCLEOTIDE SEQUENCE [LARGE SCALE GENOMIC DNA]</scope>
    <source>
        <strain evidence="2 3">D13</strain>
    </source>
</reference>
<dbReference type="PANTHER" id="PTHR34322:SF2">
    <property type="entry name" value="TRANSPOSASE IS200-LIKE DOMAIN-CONTAINING PROTEIN"/>
    <property type="match status" value="1"/>
</dbReference>
<dbReference type="Proteomes" id="UP000241074">
    <property type="component" value="Chromosome"/>
</dbReference>
<dbReference type="InterPro" id="IPR002686">
    <property type="entry name" value="Transposase_17"/>
</dbReference>
<gene>
    <name evidence="2" type="ORF">C7S18_15825</name>
</gene>
<protein>
    <submittedName>
        <fullName evidence="2">Transposase</fullName>
    </submittedName>
</protein>
<dbReference type="KEGG" id="xba:C7S18_15825"/>
<dbReference type="Gene3D" id="3.30.70.1290">
    <property type="entry name" value="Transposase IS200-like"/>
    <property type="match status" value="1"/>
</dbReference>
<dbReference type="EMBL" id="CP027860">
    <property type="protein sequence ID" value="AVP98564.1"/>
    <property type="molecule type" value="Genomic_DNA"/>
</dbReference>